<feature type="signal peptide" evidence="1">
    <location>
        <begin position="1"/>
        <end position="30"/>
    </location>
</feature>
<accession>A0ABT8DPH7</accession>
<proteinExistence type="predicted"/>
<gene>
    <name evidence="2" type="ORF">QWJ38_06435</name>
</gene>
<comment type="caution">
    <text evidence="2">The sequence shown here is derived from an EMBL/GenBank/DDBJ whole genome shotgun (WGS) entry which is preliminary data.</text>
</comment>
<feature type="chain" id="PRO_5046902905" description="Lipid/polyisoprenoid-binding YceI-like domain-containing protein" evidence="1">
    <location>
        <begin position="31"/>
        <end position="251"/>
    </location>
</feature>
<dbReference type="Proteomes" id="UP001228044">
    <property type="component" value="Unassembled WGS sequence"/>
</dbReference>
<dbReference type="RefSeq" id="WP_290358233.1">
    <property type="nucleotide sequence ID" value="NZ_JAUHHC010000002.1"/>
</dbReference>
<sequence length="251" mass="26713">MAIIRLPAFPRPRLLLLLLSVLLLAGCAAAPLPAPAPDAAADEPLSQRYARLQREQGGRLYRLDAAQSAVRIHVFRAGRAAQLGHNHVLAAPRLEGLAWLPATGLAGARFELELRLAELALDPPELRAALGPGWASAISPEMVAATRANMLGDGNLQAGAFPLLRLRSLQVVGELPKLAAQIEIELHGQRRCQWLALQAERSEAGLAVRGALALLQSEFGIAPFSVGAGLLAVQDALTVEFDLRLQTGPGW</sequence>
<evidence type="ECO:0000313" key="2">
    <source>
        <dbReference type="EMBL" id="MDN3919913.1"/>
    </source>
</evidence>
<organism evidence="2 3">
    <name type="scientific">Roseateles violae</name>
    <dbReference type="NCBI Taxonomy" id="3058042"/>
    <lineage>
        <taxon>Bacteria</taxon>
        <taxon>Pseudomonadati</taxon>
        <taxon>Pseudomonadota</taxon>
        <taxon>Betaproteobacteria</taxon>
        <taxon>Burkholderiales</taxon>
        <taxon>Sphaerotilaceae</taxon>
        <taxon>Roseateles</taxon>
    </lineage>
</organism>
<dbReference type="EMBL" id="JAUHHC010000002">
    <property type="protein sequence ID" value="MDN3919913.1"/>
    <property type="molecule type" value="Genomic_DNA"/>
</dbReference>
<protein>
    <recommendedName>
        <fullName evidence="4">Lipid/polyisoprenoid-binding YceI-like domain-containing protein</fullName>
    </recommendedName>
</protein>
<dbReference type="SUPFAM" id="SSF101874">
    <property type="entry name" value="YceI-like"/>
    <property type="match status" value="1"/>
</dbReference>
<keyword evidence="1" id="KW-0732">Signal</keyword>
<evidence type="ECO:0000313" key="3">
    <source>
        <dbReference type="Proteomes" id="UP001228044"/>
    </source>
</evidence>
<evidence type="ECO:0000256" key="1">
    <source>
        <dbReference type="SAM" id="SignalP"/>
    </source>
</evidence>
<dbReference type="PROSITE" id="PS51257">
    <property type="entry name" value="PROKAR_LIPOPROTEIN"/>
    <property type="match status" value="1"/>
</dbReference>
<dbReference type="Gene3D" id="2.40.128.110">
    <property type="entry name" value="Lipid/polyisoprenoid-binding, YceI-like"/>
    <property type="match status" value="1"/>
</dbReference>
<evidence type="ECO:0008006" key="4">
    <source>
        <dbReference type="Google" id="ProtNLM"/>
    </source>
</evidence>
<name>A0ABT8DPH7_9BURK</name>
<reference evidence="2 3" key="1">
    <citation type="submission" date="2023-06" db="EMBL/GenBank/DDBJ databases">
        <title>Pelomonas sp. PFR6 16S ribosomal RNA gene Genome sequencing and assembly.</title>
        <authorList>
            <person name="Woo H."/>
        </authorList>
    </citation>
    <scope>NUCLEOTIDE SEQUENCE [LARGE SCALE GENOMIC DNA]</scope>
    <source>
        <strain evidence="2 3">PFR6</strain>
    </source>
</reference>
<keyword evidence="3" id="KW-1185">Reference proteome</keyword>
<dbReference type="InterPro" id="IPR036761">
    <property type="entry name" value="TTHA0802/YceI-like_sf"/>
</dbReference>